<keyword evidence="3" id="KW-0539">Nucleus</keyword>
<gene>
    <name evidence="7" type="ORF">PBRASI_LOCUS1648</name>
</gene>
<dbReference type="InterPro" id="IPR000504">
    <property type="entry name" value="RRM_dom"/>
</dbReference>
<dbReference type="InterPro" id="IPR035979">
    <property type="entry name" value="RBD_domain_sf"/>
</dbReference>
<dbReference type="InterPro" id="IPR012677">
    <property type="entry name" value="Nucleotide-bd_a/b_plait_sf"/>
</dbReference>
<feature type="region of interest" description="Disordered" evidence="5">
    <location>
        <begin position="1"/>
        <end position="21"/>
    </location>
</feature>
<evidence type="ECO:0000256" key="1">
    <source>
        <dbReference type="ARBA" id="ARBA00004604"/>
    </source>
</evidence>
<dbReference type="SMART" id="SM00360">
    <property type="entry name" value="RRM"/>
    <property type="match status" value="1"/>
</dbReference>
<dbReference type="Pfam" id="PF00076">
    <property type="entry name" value="RRM_1"/>
    <property type="match status" value="1"/>
</dbReference>
<evidence type="ECO:0000256" key="5">
    <source>
        <dbReference type="SAM" id="MobiDB-lite"/>
    </source>
</evidence>
<dbReference type="EMBL" id="CAJVPI010000112">
    <property type="protein sequence ID" value="CAG8482239.1"/>
    <property type="molecule type" value="Genomic_DNA"/>
</dbReference>
<dbReference type="PANTHER" id="PTHR46754">
    <property type="entry name" value="MKI67 FHA DOMAIN-INTERACTING NUCLEOLAR PHOSPHOPROTEIN"/>
    <property type="match status" value="1"/>
</dbReference>
<accession>A0A9N8WGT5</accession>
<proteinExistence type="predicted"/>
<evidence type="ECO:0000313" key="7">
    <source>
        <dbReference type="EMBL" id="CAG8482239.1"/>
    </source>
</evidence>
<organism evidence="7 8">
    <name type="scientific">Paraglomus brasilianum</name>
    <dbReference type="NCBI Taxonomy" id="144538"/>
    <lineage>
        <taxon>Eukaryota</taxon>
        <taxon>Fungi</taxon>
        <taxon>Fungi incertae sedis</taxon>
        <taxon>Mucoromycota</taxon>
        <taxon>Glomeromycotina</taxon>
        <taxon>Glomeromycetes</taxon>
        <taxon>Paraglomerales</taxon>
        <taxon>Paraglomeraceae</taxon>
        <taxon>Paraglomus</taxon>
    </lineage>
</organism>
<dbReference type="CDD" id="cd12307">
    <property type="entry name" value="RRM_NIFK_like"/>
    <property type="match status" value="1"/>
</dbReference>
<protein>
    <submittedName>
        <fullName evidence="7">6496_t:CDS:1</fullName>
    </submittedName>
</protein>
<dbReference type="GO" id="GO:0005730">
    <property type="term" value="C:nucleolus"/>
    <property type="evidence" value="ECO:0007669"/>
    <property type="project" value="UniProtKB-SubCell"/>
</dbReference>
<reference evidence="7" key="1">
    <citation type="submission" date="2021-06" db="EMBL/GenBank/DDBJ databases">
        <authorList>
            <person name="Kallberg Y."/>
            <person name="Tangrot J."/>
            <person name="Rosling A."/>
        </authorList>
    </citation>
    <scope>NUCLEOTIDE SEQUENCE</scope>
    <source>
        <strain evidence="7">BR232B</strain>
    </source>
</reference>
<evidence type="ECO:0000256" key="3">
    <source>
        <dbReference type="ARBA" id="ARBA00023242"/>
    </source>
</evidence>
<feature type="domain" description="RRM" evidence="6">
    <location>
        <begin position="27"/>
        <end position="105"/>
    </location>
</feature>
<evidence type="ECO:0000256" key="4">
    <source>
        <dbReference type="PROSITE-ProRule" id="PRU00176"/>
    </source>
</evidence>
<dbReference type="PROSITE" id="PS50102">
    <property type="entry name" value="RRM"/>
    <property type="match status" value="1"/>
</dbReference>
<dbReference type="GO" id="GO:0003723">
    <property type="term" value="F:RNA binding"/>
    <property type="evidence" value="ECO:0007669"/>
    <property type="project" value="UniProtKB-UniRule"/>
</dbReference>
<dbReference type="Proteomes" id="UP000789739">
    <property type="component" value="Unassembled WGS sequence"/>
</dbReference>
<evidence type="ECO:0000256" key="2">
    <source>
        <dbReference type="ARBA" id="ARBA00022884"/>
    </source>
</evidence>
<dbReference type="OrthoDB" id="21467at2759"/>
<evidence type="ECO:0000259" key="6">
    <source>
        <dbReference type="PROSITE" id="PS50102"/>
    </source>
</evidence>
<name>A0A9N8WGT5_9GLOM</name>
<comment type="subcellular location">
    <subcellularLocation>
        <location evidence="1">Nucleus</location>
        <location evidence="1">Nucleolus</location>
    </subcellularLocation>
</comment>
<dbReference type="AlphaFoldDB" id="A0A9N8WGT5"/>
<dbReference type="SUPFAM" id="SSF54928">
    <property type="entry name" value="RNA-binding domain, RBD"/>
    <property type="match status" value="1"/>
</dbReference>
<comment type="caution">
    <text evidence="7">The sequence shown here is derived from an EMBL/GenBank/DDBJ whole genome shotgun (WGS) entry which is preliminary data.</text>
</comment>
<sequence>MKETKQRLQESSTSEESLAEPGVAGPGVVYVGRIPHGFYEKEMREYFSQFGKINKLKLSRNKKTGKSRHFAFIEFESAEAAQIVAETMNNYLLHNHLLKCNVVPKDKIHPMIWCGLGKKIKPGLAIKVAANKFNRRRSAKEITDMANRLIRKDNERRKKMKELGINYEFSGYSQSS</sequence>
<evidence type="ECO:0000313" key="8">
    <source>
        <dbReference type="Proteomes" id="UP000789739"/>
    </source>
</evidence>
<keyword evidence="2 4" id="KW-0694">RNA-binding</keyword>
<dbReference type="Gene3D" id="3.30.70.330">
    <property type="match status" value="1"/>
</dbReference>
<keyword evidence="8" id="KW-1185">Reference proteome</keyword>